<gene>
    <name evidence="8" type="ORF">PGLA2088_LOCUS25476</name>
</gene>
<keyword evidence="3" id="KW-0378">Hydrolase</keyword>
<feature type="region of interest" description="Disordered" evidence="6">
    <location>
        <begin position="845"/>
        <end position="871"/>
    </location>
</feature>
<dbReference type="Gene3D" id="3.20.20.80">
    <property type="entry name" value="Glycosidases"/>
    <property type="match status" value="1"/>
</dbReference>
<sequence length="1733" mass="193677">ASKRHLVTIVDPHIKKCAGYDVYNKIKNHDYFTKTKDGGLYDGWCWPGTSSYPDFCNPAVRGLWATFFKMDYYPHNRVDLWTWNDMNEPSVFNGPEVTMPRDNLHKCSSNSYGVEHRDVHNVYGFYHHMATVEGHLLRAPNVRPFVLTRSFFAGSHRLGAIWTGDNMAKWEHLAISVPMLVSLCMCGTSFVGSDVPGFFYDAEPELFKRWHQLGIWYPFYRGHAHLETKRREPWMLGEEITQNVREQVTARYQMLPTWYTLFAKWALQGKPILRPVSGEPPLLTESLVLQAGVVVTASKTTEDGSSIVAAQGLQCASLGSTVSTKLSFGKPAGRPSTVGFPWVAMAARDRSRSPAPSAGAPADGLDSDASPTPAAEARPQYLFRDDPSWHPGELEGLTPEQWSHLIAARTEFSDILRENFALNGQAEREADFFRSIDVPLIDYSTRNMTAGSGAWQIRYRSSRLHTNDDELDSQGASIFPLEGVDADPSMGPLPGDSVMSDHPHDRQWNDLLERTYDAPDEWTRFDTPRFASENAAFYASYDAATMVEELMAVGRGPPGPLFVSNPDDWVRRAPGAPSLHGPSCQPSASSDTSPRVSAEVRHYWTMRAQEALADDDSRSSSSSPMSEPLRDNCSTWSQNRPDSLPTTRTAPSASPTVNADWAIDPTNPEHAVTQGVPDPEGSTLFPQPAFDEARATGNEVSPFRMLGFPGPPPFGHFCSLWMLSRDIPAAKQVYDKNVRNLSCSGIDSPSMLLQWCIDMWLAVASATVEPQITQEALNLCLRVIGGMNSDDRLSFASEWSATILDSVFICDDDLPRRDLADEVLTDALEIGGVPKGLWFQSDAFDSSKVPESDRPTRSMAPSPSSESASKRARWARKRIHKPVIALLSGQSFVDFVTPDHPLDEEMGGPAPEVSSGLAEVMTPPTSELLSVAGVLTCPEVIDRYTTEERWKLTNVPSFPWPLDKVCFQMATSCSIPELTALVEPLMSSLRLLTAEEASGFEYGMALKELLSLYLVGRQRLDHAPCTMSPEIVLKAGYGRWKLNMTQGSPRWTFVPDSVIPSSSQDHEIDINSSYETPVGGLAHLPDSCIASNIAANAMSYCDLRRKRGEQKPFSDALWRVACGQFEDKDYDQEGQDLVSEICTPPFAERSEVARPLNIDDEARPDPGLNTELDQELVPQCELSGPGRLKHANMEEISSTWLRHRNSNHWNQDLRNAIDVKSGRLSPPGVPTLLTHDEVVNASKRYITTATHLDLSTFGEKLLQENPELVREEGEWCPDCNQPPPIGIIHYMLNSNKGQLRLADAEWCLIPGPLDINASSKVWQKDIDKGWGEYPGIESMTKALGDKENFHWERKVSFWDLPYLLRHHGATHTAKELRGYWSNLVILRSSKKRGSRSKSKPYLARMAGNWMVSKGWMDCFLNSNGYLAPTTLEERAMINKHLGMFLAATHFLTKNPSFIMDIQNIQGHPGYAPTSPGMRWRPQLDERVIVPLDSFPPVVQAYFKNPTGKWAHVDVFFRCNTTLYWVESVVDEPPREQGATGPEGSPEAGTQDGDGKEHSEDKLFPFRIGSNYHWSEALYKSEYWCEAECGLILSASSHWEMTVRSKSHKGSRIGWLCRHCNGGWDDTKTGSHFIQINDGTNFLQIILDSPDKFLWNKWIMERADCMRLEPNEPSRSPAPTLANAQESHRCRFKGEISDEIWKALYTNPVTSTITELDLLVASPIQGKKALDLRS</sequence>
<dbReference type="GO" id="GO:0090599">
    <property type="term" value="F:alpha-glucosidase activity"/>
    <property type="evidence" value="ECO:0007669"/>
    <property type="project" value="TreeGrafter"/>
</dbReference>
<feature type="region of interest" description="Disordered" evidence="6">
    <location>
        <begin position="611"/>
        <end position="659"/>
    </location>
</feature>
<name>A0A813JWB9_POLGL</name>
<dbReference type="GO" id="GO:0005975">
    <property type="term" value="P:carbohydrate metabolic process"/>
    <property type="evidence" value="ECO:0007669"/>
    <property type="project" value="InterPro"/>
</dbReference>
<keyword evidence="4" id="KW-0325">Glycoprotein</keyword>
<feature type="domain" description="Glycoside hydrolase family 31 TIM barrel" evidence="7">
    <location>
        <begin position="3"/>
        <end position="261"/>
    </location>
</feature>
<reference evidence="8" key="1">
    <citation type="submission" date="2021-02" db="EMBL/GenBank/DDBJ databases">
        <authorList>
            <person name="Dougan E. K."/>
            <person name="Rhodes N."/>
            <person name="Thang M."/>
            <person name="Chan C."/>
        </authorList>
    </citation>
    <scope>NUCLEOTIDE SEQUENCE</scope>
</reference>
<accession>A0A813JWB9</accession>
<feature type="compositionally biased region" description="Low complexity" evidence="6">
    <location>
        <begin position="645"/>
        <end position="656"/>
    </location>
</feature>
<feature type="compositionally biased region" description="Polar residues" evidence="6">
    <location>
        <begin position="584"/>
        <end position="595"/>
    </location>
</feature>
<feature type="non-terminal residue" evidence="8">
    <location>
        <position position="1"/>
    </location>
</feature>
<dbReference type="Proteomes" id="UP000626109">
    <property type="component" value="Unassembled WGS sequence"/>
</dbReference>
<feature type="region of interest" description="Disordered" evidence="6">
    <location>
        <begin position="564"/>
        <end position="597"/>
    </location>
</feature>
<evidence type="ECO:0000256" key="3">
    <source>
        <dbReference type="ARBA" id="ARBA00022801"/>
    </source>
</evidence>
<evidence type="ECO:0000256" key="2">
    <source>
        <dbReference type="ARBA" id="ARBA00022729"/>
    </source>
</evidence>
<dbReference type="PANTHER" id="PTHR22762">
    <property type="entry name" value="ALPHA-GLUCOSIDASE"/>
    <property type="match status" value="1"/>
</dbReference>
<feature type="region of interest" description="Disordered" evidence="6">
    <location>
        <begin position="351"/>
        <end position="374"/>
    </location>
</feature>
<dbReference type="EMBL" id="CAJNNW010026749">
    <property type="protein sequence ID" value="CAE8687462.1"/>
    <property type="molecule type" value="Genomic_DNA"/>
</dbReference>
<keyword evidence="5" id="KW-0326">Glycosidase</keyword>
<evidence type="ECO:0000256" key="1">
    <source>
        <dbReference type="ARBA" id="ARBA00007806"/>
    </source>
</evidence>
<comment type="similarity">
    <text evidence="1">Belongs to the glycosyl hydrolase 31 family.</text>
</comment>
<evidence type="ECO:0000256" key="5">
    <source>
        <dbReference type="ARBA" id="ARBA00023295"/>
    </source>
</evidence>
<evidence type="ECO:0000313" key="8">
    <source>
        <dbReference type="EMBL" id="CAE8687462.1"/>
    </source>
</evidence>
<keyword evidence="2" id="KW-0732">Signal</keyword>
<dbReference type="Pfam" id="PF01055">
    <property type="entry name" value="Glyco_hydro_31_2nd"/>
    <property type="match status" value="1"/>
</dbReference>
<feature type="compositionally biased region" description="Low complexity" evidence="6">
    <location>
        <begin position="857"/>
        <end position="867"/>
    </location>
</feature>
<dbReference type="InterPro" id="IPR017853">
    <property type="entry name" value="GH"/>
</dbReference>
<evidence type="ECO:0000256" key="6">
    <source>
        <dbReference type="SAM" id="MobiDB-lite"/>
    </source>
</evidence>
<proteinExistence type="inferred from homology"/>
<feature type="compositionally biased region" description="Low complexity" evidence="6">
    <location>
        <begin position="353"/>
        <end position="364"/>
    </location>
</feature>
<organism evidence="8 9">
    <name type="scientific">Polarella glacialis</name>
    <name type="common">Dinoflagellate</name>
    <dbReference type="NCBI Taxonomy" id="89957"/>
    <lineage>
        <taxon>Eukaryota</taxon>
        <taxon>Sar</taxon>
        <taxon>Alveolata</taxon>
        <taxon>Dinophyceae</taxon>
        <taxon>Suessiales</taxon>
        <taxon>Suessiaceae</taxon>
        <taxon>Polarella</taxon>
    </lineage>
</organism>
<evidence type="ECO:0000313" key="9">
    <source>
        <dbReference type="Proteomes" id="UP000626109"/>
    </source>
</evidence>
<feature type="compositionally biased region" description="Polar residues" evidence="6">
    <location>
        <begin position="632"/>
        <end position="641"/>
    </location>
</feature>
<evidence type="ECO:0000256" key="4">
    <source>
        <dbReference type="ARBA" id="ARBA00023180"/>
    </source>
</evidence>
<dbReference type="PANTHER" id="PTHR22762:SF54">
    <property type="entry name" value="BCDNA.GH04962"/>
    <property type="match status" value="1"/>
</dbReference>
<dbReference type="GO" id="GO:0006491">
    <property type="term" value="P:N-glycan processing"/>
    <property type="evidence" value="ECO:0007669"/>
    <property type="project" value="TreeGrafter"/>
</dbReference>
<evidence type="ECO:0000259" key="7">
    <source>
        <dbReference type="Pfam" id="PF01055"/>
    </source>
</evidence>
<dbReference type="InterPro" id="IPR000322">
    <property type="entry name" value="Glyco_hydro_31_TIM"/>
</dbReference>
<feature type="region of interest" description="Disordered" evidence="6">
    <location>
        <begin position="1532"/>
        <end position="1559"/>
    </location>
</feature>
<comment type="caution">
    <text evidence="8">The sequence shown here is derived from an EMBL/GenBank/DDBJ whole genome shotgun (WGS) entry which is preliminary data.</text>
</comment>
<protein>
    <recommendedName>
        <fullName evidence="7">Glycoside hydrolase family 31 TIM barrel domain-containing protein</fullName>
    </recommendedName>
</protein>
<dbReference type="SUPFAM" id="SSF51445">
    <property type="entry name" value="(Trans)glycosidases"/>
    <property type="match status" value="1"/>
</dbReference>